<protein>
    <submittedName>
        <fullName evidence="1">Uncharacterized protein</fullName>
    </submittedName>
</protein>
<dbReference type="AlphaFoldDB" id="A0A9W9UHL3"/>
<name>A0A9W9UHL3_PENBR</name>
<accession>A0A9W9UHL3</accession>
<evidence type="ECO:0000313" key="1">
    <source>
        <dbReference type="EMBL" id="KAJ5340684.1"/>
    </source>
</evidence>
<reference evidence="1" key="1">
    <citation type="submission" date="2022-12" db="EMBL/GenBank/DDBJ databases">
        <authorList>
            <person name="Petersen C."/>
        </authorList>
    </citation>
    <scope>NUCLEOTIDE SEQUENCE</scope>
    <source>
        <strain evidence="1">IBT 35675</strain>
    </source>
</reference>
<evidence type="ECO:0000313" key="2">
    <source>
        <dbReference type="Proteomes" id="UP001148299"/>
    </source>
</evidence>
<keyword evidence="2" id="KW-1185">Reference proteome</keyword>
<organism evidence="1 2">
    <name type="scientific">Penicillium brevicompactum</name>
    <dbReference type="NCBI Taxonomy" id="5074"/>
    <lineage>
        <taxon>Eukaryota</taxon>
        <taxon>Fungi</taxon>
        <taxon>Dikarya</taxon>
        <taxon>Ascomycota</taxon>
        <taxon>Pezizomycotina</taxon>
        <taxon>Eurotiomycetes</taxon>
        <taxon>Eurotiomycetidae</taxon>
        <taxon>Eurotiales</taxon>
        <taxon>Aspergillaceae</taxon>
        <taxon>Penicillium</taxon>
    </lineage>
</organism>
<comment type="caution">
    <text evidence="1">The sequence shown here is derived from an EMBL/GenBank/DDBJ whole genome shotgun (WGS) entry which is preliminary data.</text>
</comment>
<dbReference type="EMBL" id="JAPZBR010000008">
    <property type="protein sequence ID" value="KAJ5340684.1"/>
    <property type="molecule type" value="Genomic_DNA"/>
</dbReference>
<dbReference type="Proteomes" id="UP001148299">
    <property type="component" value="Unassembled WGS sequence"/>
</dbReference>
<reference evidence="1" key="2">
    <citation type="journal article" date="2023" name="IMA Fungus">
        <title>Comparative genomic study of the Penicillium genus elucidates a diverse pangenome and 15 lateral gene transfer events.</title>
        <authorList>
            <person name="Petersen C."/>
            <person name="Sorensen T."/>
            <person name="Nielsen M.R."/>
            <person name="Sondergaard T.E."/>
            <person name="Sorensen J.L."/>
            <person name="Fitzpatrick D.A."/>
            <person name="Frisvad J.C."/>
            <person name="Nielsen K.L."/>
        </authorList>
    </citation>
    <scope>NUCLEOTIDE SEQUENCE</scope>
    <source>
        <strain evidence="1">IBT 35675</strain>
    </source>
</reference>
<gene>
    <name evidence="1" type="ORF">N7541_009808</name>
</gene>
<sequence length="242" mass="27242">MKVAIQTPVHFTENAARPPVPSRLKALDLTAIRESYLCKLLSISKSVINLRWEMYYDSGIGDEVNLPIVDLDSLGAAISHVRDTLEDLTMIGSVDLGGGDQFDPAVQIKGSLHALVSMHKLSRLQIPLAFLVGFTEDITKRVQEMIPKNVEFVTLTYDMRNQNLDSISAPHLPVWDWTDHAVFGLIHSWIQDWKTCTPNLRVITLGLWELDPGEWCTDMRDQLRDLCAQAGVDLAIYEETEI</sequence>
<proteinExistence type="predicted"/>